<evidence type="ECO:0000256" key="12">
    <source>
        <dbReference type="ARBA" id="ARBA00023136"/>
    </source>
</evidence>
<keyword evidence="11" id="KW-0967">Endosome</keyword>
<evidence type="ECO:0000256" key="8">
    <source>
        <dbReference type="ARBA" id="ARBA00022490"/>
    </source>
</evidence>
<evidence type="ECO:0000256" key="7">
    <source>
        <dbReference type="ARBA" id="ARBA00022475"/>
    </source>
</evidence>
<keyword evidence="6 15" id="KW-0728">SH3 domain</keyword>
<gene>
    <name evidence="18" type="ORF">GNLVRS02_ARAD1C32626g</name>
</gene>
<name>A0A060T811_BLAAD</name>
<comment type="similarity">
    <text evidence="4">Belongs to the SLA1 family.</text>
</comment>
<dbReference type="GO" id="GO:0006897">
    <property type="term" value="P:endocytosis"/>
    <property type="evidence" value="ECO:0007669"/>
    <property type="project" value="UniProtKB-KW"/>
</dbReference>
<dbReference type="InterPro" id="IPR001452">
    <property type="entry name" value="SH3_domain"/>
</dbReference>
<keyword evidence="10" id="KW-0677">Repeat</keyword>
<feature type="compositionally biased region" description="Polar residues" evidence="16">
    <location>
        <begin position="757"/>
        <end position="775"/>
    </location>
</feature>
<evidence type="ECO:0000256" key="2">
    <source>
        <dbReference type="ARBA" id="ARBA00004134"/>
    </source>
</evidence>
<dbReference type="CDD" id="cd11774">
    <property type="entry name" value="SH3_Sla1p_2"/>
    <property type="match status" value="1"/>
</dbReference>
<feature type="compositionally biased region" description="Polar residues" evidence="16">
    <location>
        <begin position="1048"/>
        <end position="1062"/>
    </location>
</feature>
<feature type="region of interest" description="Disordered" evidence="16">
    <location>
        <begin position="999"/>
        <end position="1098"/>
    </location>
</feature>
<feature type="region of interest" description="Disordered" evidence="16">
    <location>
        <begin position="522"/>
        <end position="568"/>
    </location>
</feature>
<dbReference type="Pfam" id="PF03983">
    <property type="entry name" value="SHD1"/>
    <property type="match status" value="1"/>
</dbReference>
<keyword evidence="8" id="KW-0963">Cytoplasm</keyword>
<evidence type="ECO:0000256" key="16">
    <source>
        <dbReference type="SAM" id="MobiDB-lite"/>
    </source>
</evidence>
<dbReference type="InterPro" id="IPR035800">
    <property type="entry name" value="Sla1_SH3_1"/>
</dbReference>
<feature type="compositionally biased region" description="Low complexity" evidence="16">
    <location>
        <begin position="711"/>
        <end position="726"/>
    </location>
</feature>
<evidence type="ECO:0000256" key="14">
    <source>
        <dbReference type="ARBA" id="ARBA00023212"/>
    </source>
</evidence>
<keyword evidence="13" id="KW-0009">Actin-binding</keyword>
<dbReference type="InterPro" id="IPR013761">
    <property type="entry name" value="SAM/pointed_sf"/>
</dbReference>
<dbReference type="PhylomeDB" id="A0A060T811"/>
<dbReference type="InterPro" id="IPR007131">
    <property type="entry name" value="SHD1"/>
</dbReference>
<reference evidence="18" key="1">
    <citation type="submission" date="2014-02" db="EMBL/GenBank/DDBJ databases">
        <authorList>
            <person name="Genoscope - CEA"/>
        </authorList>
    </citation>
    <scope>NUCLEOTIDE SEQUENCE</scope>
    <source>
        <strain evidence="18">LS3</strain>
    </source>
</reference>
<dbReference type="InterPro" id="IPR035821">
    <property type="entry name" value="Sla1_SH3_3"/>
</dbReference>
<keyword evidence="7" id="KW-1003">Cell membrane</keyword>
<accession>A0A060T811</accession>
<feature type="region of interest" description="Disordered" evidence="16">
    <location>
        <begin position="373"/>
        <end position="458"/>
    </location>
</feature>
<dbReference type="CDD" id="cd09532">
    <property type="entry name" value="SAM_SLA1_fungal"/>
    <property type="match status" value="1"/>
</dbReference>
<evidence type="ECO:0000256" key="1">
    <source>
        <dbReference type="ARBA" id="ARBA00004125"/>
    </source>
</evidence>
<evidence type="ECO:0000256" key="5">
    <source>
        <dbReference type="ARBA" id="ARBA00020357"/>
    </source>
</evidence>
<feature type="compositionally biased region" description="Basic and acidic residues" evidence="16">
    <location>
        <begin position="200"/>
        <end position="211"/>
    </location>
</feature>
<proteinExistence type="inferred from homology"/>
<feature type="region of interest" description="Disordered" evidence="16">
    <location>
        <begin position="743"/>
        <end position="775"/>
    </location>
</feature>
<feature type="compositionally biased region" description="Basic and acidic residues" evidence="16">
    <location>
        <begin position="449"/>
        <end position="458"/>
    </location>
</feature>
<dbReference type="GO" id="GO:0030479">
    <property type="term" value="C:actin cortical patch"/>
    <property type="evidence" value="ECO:0007669"/>
    <property type="project" value="UniProtKB-SubCell"/>
</dbReference>
<feature type="compositionally biased region" description="Low complexity" evidence="16">
    <location>
        <begin position="999"/>
        <end position="1026"/>
    </location>
</feature>
<evidence type="ECO:0000256" key="10">
    <source>
        <dbReference type="ARBA" id="ARBA00022737"/>
    </source>
</evidence>
<evidence type="ECO:0000256" key="9">
    <source>
        <dbReference type="ARBA" id="ARBA00022583"/>
    </source>
</evidence>
<dbReference type="Gene3D" id="2.30.30.40">
    <property type="entry name" value="SH3 Domains"/>
    <property type="match status" value="3"/>
</dbReference>
<evidence type="ECO:0000259" key="17">
    <source>
        <dbReference type="PROSITE" id="PS50002"/>
    </source>
</evidence>
<dbReference type="FunFam" id="2.30.30.700:FF:000001">
    <property type="entry name" value="Actin cytoskeleton-regulatory complex protein SLA1"/>
    <property type="match status" value="1"/>
</dbReference>
<keyword evidence="14" id="KW-0206">Cytoskeleton</keyword>
<dbReference type="Pfam" id="PF00018">
    <property type="entry name" value="SH3_1"/>
    <property type="match status" value="2"/>
</dbReference>
<dbReference type="Pfam" id="PF24081">
    <property type="entry name" value="PH_SLA1"/>
    <property type="match status" value="1"/>
</dbReference>
<keyword evidence="12" id="KW-0472">Membrane</keyword>
<feature type="compositionally biased region" description="Low complexity" evidence="16">
    <location>
        <begin position="552"/>
        <end position="568"/>
    </location>
</feature>
<dbReference type="GO" id="GO:0000147">
    <property type="term" value="P:actin cortical patch assembly"/>
    <property type="evidence" value="ECO:0007669"/>
    <property type="project" value="TreeGrafter"/>
</dbReference>
<feature type="compositionally biased region" description="Low complexity" evidence="16">
    <location>
        <begin position="391"/>
        <end position="402"/>
    </location>
</feature>
<feature type="compositionally biased region" description="Gly residues" evidence="16">
    <location>
        <begin position="539"/>
        <end position="551"/>
    </location>
</feature>
<feature type="domain" description="SH3" evidence="17">
    <location>
        <begin position="70"/>
        <end position="130"/>
    </location>
</feature>
<dbReference type="AlphaFoldDB" id="A0A060T811"/>
<dbReference type="Pfam" id="PF14604">
    <property type="entry name" value="SH3_9"/>
    <property type="match status" value="1"/>
</dbReference>
<comment type="subcellular location">
    <subcellularLocation>
        <location evidence="3">Cell membrane</location>
        <topology evidence="3">Peripheral membrane protein</topology>
        <orientation evidence="3">Cytoplasmic side</orientation>
    </subcellularLocation>
    <subcellularLocation>
        <location evidence="2">Cytoplasm</location>
        <location evidence="2">Cytoskeleton</location>
        <location evidence="2">Actin patch</location>
    </subcellularLocation>
    <subcellularLocation>
        <location evidence="1">Endosome membrane</location>
        <topology evidence="1">Peripheral membrane protein</topology>
        <orientation evidence="1">Cytoplasmic side</orientation>
    </subcellularLocation>
</comment>
<feature type="region of interest" description="Disordered" evidence="16">
    <location>
        <begin position="642"/>
        <end position="726"/>
    </location>
</feature>
<dbReference type="GO" id="GO:0043130">
    <property type="term" value="F:ubiquitin binding"/>
    <property type="evidence" value="ECO:0007669"/>
    <property type="project" value="InterPro"/>
</dbReference>
<dbReference type="SUPFAM" id="SSF50044">
    <property type="entry name" value="SH3-domain"/>
    <property type="match status" value="3"/>
</dbReference>
<dbReference type="CDD" id="cd11773">
    <property type="entry name" value="SH3_Sla1p_1"/>
    <property type="match status" value="1"/>
</dbReference>
<dbReference type="GO" id="GO:0005886">
    <property type="term" value="C:plasma membrane"/>
    <property type="evidence" value="ECO:0007669"/>
    <property type="project" value="UniProtKB-SubCell"/>
</dbReference>
<dbReference type="GO" id="GO:0003779">
    <property type="term" value="F:actin binding"/>
    <property type="evidence" value="ECO:0007669"/>
    <property type="project" value="UniProtKB-KW"/>
</dbReference>
<feature type="compositionally biased region" description="Basic and acidic residues" evidence="16">
    <location>
        <begin position="408"/>
        <end position="431"/>
    </location>
</feature>
<dbReference type="Gene3D" id="2.30.30.700">
    <property type="entry name" value="SLA1 homology domain 1"/>
    <property type="match status" value="1"/>
</dbReference>
<dbReference type="GO" id="GO:0030833">
    <property type="term" value="P:regulation of actin filament polymerization"/>
    <property type="evidence" value="ECO:0007669"/>
    <property type="project" value="TreeGrafter"/>
</dbReference>
<evidence type="ECO:0000256" key="15">
    <source>
        <dbReference type="PROSITE-ProRule" id="PRU00192"/>
    </source>
</evidence>
<dbReference type="GO" id="GO:0005634">
    <property type="term" value="C:nucleus"/>
    <property type="evidence" value="ECO:0007669"/>
    <property type="project" value="TreeGrafter"/>
</dbReference>
<dbReference type="GO" id="GO:0010008">
    <property type="term" value="C:endosome membrane"/>
    <property type="evidence" value="ECO:0007669"/>
    <property type="project" value="UniProtKB-SubCell"/>
</dbReference>
<feature type="region of interest" description="Disordered" evidence="16">
    <location>
        <begin position="128"/>
        <end position="216"/>
    </location>
</feature>
<keyword evidence="9" id="KW-0254">Endocytosis</keyword>
<dbReference type="GO" id="GO:0042802">
    <property type="term" value="F:identical protein binding"/>
    <property type="evidence" value="ECO:0007669"/>
    <property type="project" value="InterPro"/>
</dbReference>
<evidence type="ECO:0000256" key="13">
    <source>
        <dbReference type="ARBA" id="ARBA00023203"/>
    </source>
</evidence>
<evidence type="ECO:0000256" key="4">
    <source>
        <dbReference type="ARBA" id="ARBA00007948"/>
    </source>
</evidence>
<evidence type="ECO:0000256" key="3">
    <source>
        <dbReference type="ARBA" id="ARBA00004413"/>
    </source>
</evidence>
<feature type="domain" description="SH3" evidence="17">
    <location>
        <begin position="4"/>
        <end position="68"/>
    </location>
</feature>
<feature type="compositionally biased region" description="Low complexity" evidence="16">
    <location>
        <begin position="128"/>
        <end position="141"/>
    </location>
</feature>
<organism evidence="18">
    <name type="scientific">Blastobotrys adeninivorans</name>
    <name type="common">Yeast</name>
    <name type="synonym">Arxula adeninivorans</name>
    <dbReference type="NCBI Taxonomy" id="409370"/>
    <lineage>
        <taxon>Eukaryota</taxon>
        <taxon>Fungi</taxon>
        <taxon>Dikarya</taxon>
        <taxon>Ascomycota</taxon>
        <taxon>Saccharomycotina</taxon>
        <taxon>Dipodascomycetes</taxon>
        <taxon>Dipodascales</taxon>
        <taxon>Trichomonascaceae</taxon>
        <taxon>Blastobotrys</taxon>
    </lineage>
</organism>
<dbReference type="PANTHER" id="PTHR15735">
    <property type="entry name" value="FCH AND DOUBLE SH3 DOMAINS PROTEIN"/>
    <property type="match status" value="1"/>
</dbReference>
<reference evidence="18" key="2">
    <citation type="submission" date="2014-06" db="EMBL/GenBank/DDBJ databases">
        <title>The complete genome of Blastobotrys (Arxula) adeninivorans LS3 - a yeast of biotechnological interest.</title>
        <authorList>
            <person name="Kunze G."/>
            <person name="Gaillardin C."/>
            <person name="Czernicka M."/>
            <person name="Durrens P."/>
            <person name="Martin T."/>
            <person name="Boer E."/>
            <person name="Gabaldon T."/>
            <person name="Cruz J."/>
            <person name="Talla E."/>
            <person name="Marck C."/>
            <person name="Goffeau A."/>
            <person name="Barbe V."/>
            <person name="Baret P."/>
            <person name="Baronian K."/>
            <person name="Beier S."/>
            <person name="Bleykasten C."/>
            <person name="Bode R."/>
            <person name="Casaregola S."/>
            <person name="Despons L."/>
            <person name="Fairhead C."/>
            <person name="Giersberg M."/>
            <person name="Gierski P."/>
            <person name="Hahnel U."/>
            <person name="Hartmann A."/>
            <person name="Jankowska D."/>
            <person name="Jubin C."/>
            <person name="Jung P."/>
            <person name="Lafontaine I."/>
            <person name="Leh-Louis V."/>
            <person name="Lemaire M."/>
            <person name="Marcet-Houben M."/>
            <person name="Mascher M."/>
            <person name="Morel G."/>
            <person name="Richard G.-F."/>
            <person name="Riechen J."/>
            <person name="Sacerdot C."/>
            <person name="Sarkar A."/>
            <person name="Savel G."/>
            <person name="Schacherer J."/>
            <person name="Sherman D."/>
            <person name="Straub M.-L."/>
            <person name="Stein N."/>
            <person name="Thierry A."/>
            <person name="Trautwein-Schult A."/>
            <person name="Westhof E."/>
            <person name="Worch S."/>
            <person name="Dujon B."/>
            <person name="Souciet J.-L."/>
            <person name="Wincker P."/>
            <person name="Scholz U."/>
            <person name="Neuveglise N."/>
        </authorList>
    </citation>
    <scope>NUCLEOTIDE SEQUENCE</scope>
    <source>
        <strain evidence="18">LS3</strain>
    </source>
</reference>
<dbReference type="CDD" id="cd11775">
    <property type="entry name" value="SH3_Sla1p_3"/>
    <property type="match status" value="1"/>
</dbReference>
<dbReference type="GO" id="GO:0030674">
    <property type="term" value="F:protein-macromolecule adaptor activity"/>
    <property type="evidence" value="ECO:0007669"/>
    <property type="project" value="InterPro"/>
</dbReference>
<feature type="compositionally biased region" description="Polar residues" evidence="16">
    <location>
        <begin position="156"/>
        <end position="170"/>
    </location>
</feature>
<dbReference type="PANTHER" id="PTHR15735:SF19">
    <property type="entry name" value="ACTIN CYTOSKELETON-REGULATORY COMPLEX PROTEIN SLA1"/>
    <property type="match status" value="1"/>
</dbReference>
<dbReference type="EMBL" id="HG937693">
    <property type="protein sequence ID" value="CDP35316.1"/>
    <property type="molecule type" value="Genomic_DNA"/>
</dbReference>
<evidence type="ECO:0000256" key="6">
    <source>
        <dbReference type="ARBA" id="ARBA00022443"/>
    </source>
</evidence>
<dbReference type="Gene3D" id="1.10.150.50">
    <property type="entry name" value="Transcription Factor, Ets-1"/>
    <property type="match status" value="1"/>
</dbReference>
<dbReference type="PRINTS" id="PR00452">
    <property type="entry name" value="SH3DOMAIN"/>
</dbReference>
<evidence type="ECO:0000313" key="18">
    <source>
        <dbReference type="EMBL" id="CDP35316.1"/>
    </source>
</evidence>
<protein>
    <recommendedName>
        <fullName evidence="5">Actin cytoskeleton-regulatory complex protein SLA1</fullName>
    </recommendedName>
</protein>
<dbReference type="PROSITE" id="PS50002">
    <property type="entry name" value="SH3"/>
    <property type="match status" value="3"/>
</dbReference>
<dbReference type="InterPro" id="IPR056996">
    <property type="entry name" value="PH_SLA1"/>
</dbReference>
<evidence type="ECO:0000256" key="11">
    <source>
        <dbReference type="ARBA" id="ARBA00022753"/>
    </source>
</evidence>
<feature type="domain" description="SH3" evidence="17">
    <location>
        <begin position="324"/>
        <end position="385"/>
    </location>
</feature>
<dbReference type="InterPro" id="IPR036028">
    <property type="entry name" value="SH3-like_dom_sf"/>
</dbReference>
<sequence length="1098" mass="118654">MPSLFIGVYVALYPYNAQTDQELTIEQGDLLYLLEKATVDDWCKVKKRVLGLETEEPVGLVPNNYIEPAPVIATATALYEYDKQTEEELSFKEDDQFDVYDTSDQDWILVGLRGSEYGFVPSNYIEIQQPQQQPQARRQQQVDLPPPQPSHPSPSVGTSAVTASYPSYDNNKPLPRDPSPAIDNDNDDDDERPPPMPMRPEQREMSPDRSADQPAKPSQFFSWSIQEVDGRKKSRATLAIGNGSIMYSPEKSNAIPQQWEIADLISYDSEKKHVFLEFQHPAASLDLHAGSKDTADEILSAIGEVVGANRAVGLREVMIAANSKGLQIGKVLYDFEAQGDDEVSAKEGDNVFIIDRKKSREWWMVRTNSGREGVMPSSYIEVSPEPKKESSTSTSSASKAKSALSGLTRRDSRRDEGRRGGDQLSRRDSRRDGHRSRNHDKTPAPPSKPKPDPAKVRTWTDRSGSFKVDAALLGCADGKIHLHKVNGVKIAVAASKMSVGDLEYIERVTGVSLEDDKPLADVRRSSTLAGGKRSRSSGVPGGPSTGSGSGSGVRPVSSAAPPQGQSSSAKPEYDWFGFFLDCGVDINNCQRYAINFNRDQMDESILEDIDAQVLRNLGLREGDILRVTKKLDEKFNRRAASEKNGGLFSGSGGTLKNNTSKAPGKVDSAVTSSPQPDNHPAASALTNNGSAADGGFEDDAWAPKKPPRPQPQQTSEQAQTEQAPQPTGALRDLLTMQPLEPTKTAASQVPKAAAPQVQPQMTNQSQPQVTGQVQPQLTQATRASTFPLQQQPTQPLQATYTGPGQVVQLQPAYTGGGTLITQYPVQPNVTGGAQPLTANLTGRSITGQATGGSMPLQPLNPFVTGPQSSVPTGQMSMPTGQMSMPTGQTTIPTGQMTMGQLSQMNQMNQMNQMGQMNQMNSMGQMSQPNQMVGNVNAFGQMMPQNQAKPTMYNFNGQTISSPSTPAAFQPQQPMMQQGNYSSPALTGLTNQFQQFSIQSQPQMQMQQMPQQMPQQQSGIQPLQGQPTGFGFGNQPTGGSTGIPAAQALGQTSFPALQPQKTGGNHPPVSFGGPQPLQNTPTGRRANLAAATPNNPFGF</sequence>
<dbReference type="SMART" id="SM00326">
    <property type="entry name" value="SH3"/>
    <property type="match status" value="3"/>
</dbReference>